<reference evidence="3" key="1">
    <citation type="journal article" date="2020" name="bioRxiv">
        <title>Genomic and phenotypic heterogeneity of clinical isolates of the human pathogens Aspergillus fumigatus, Aspergillus lentulus and Aspergillus fumigatiaffinis.</title>
        <authorList>
            <person name="dos Santos R.A.C."/>
            <person name="Steenwyk J.L."/>
            <person name="Rivero-Menendez O."/>
            <person name="Mead M.E."/>
            <person name="Silva L.P."/>
            <person name="Bastos R.W."/>
            <person name="Alastruey-Izquierdo A."/>
            <person name="Goldman G.H."/>
            <person name="Rokas A."/>
        </authorList>
    </citation>
    <scope>NUCLEOTIDE SEQUENCE</scope>
    <source>
        <strain evidence="3">CNM-CM8927</strain>
    </source>
</reference>
<evidence type="ECO:0000313" key="4">
    <source>
        <dbReference type="Proteomes" id="UP000649114"/>
    </source>
</evidence>
<dbReference type="Gene3D" id="1.20.120.1020">
    <property type="entry name" value="Prion-inhibition and propagation, HeLo domain"/>
    <property type="match status" value="2"/>
</dbReference>
<feature type="compositionally biased region" description="Polar residues" evidence="1">
    <location>
        <begin position="659"/>
        <end position="668"/>
    </location>
</feature>
<dbReference type="EMBL" id="JAAAPU010000121">
    <property type="protein sequence ID" value="KAF4201959.1"/>
    <property type="molecule type" value="Genomic_DNA"/>
</dbReference>
<reference evidence="3" key="2">
    <citation type="submission" date="2020-04" db="EMBL/GenBank/DDBJ databases">
        <authorList>
            <person name="Santos R.A.C."/>
            <person name="Steenwyk J.L."/>
            <person name="Rivero-Menendez O."/>
            <person name="Mead M.E."/>
            <person name="Silva L.P."/>
            <person name="Bastos R.W."/>
            <person name="Alastruey-Izquierdo A."/>
            <person name="Goldman G.H."/>
            <person name="Rokas A."/>
        </authorList>
    </citation>
    <scope>NUCLEOTIDE SEQUENCE</scope>
    <source>
        <strain evidence="3">CNM-CM8927</strain>
    </source>
</reference>
<dbReference type="InterPro" id="IPR029498">
    <property type="entry name" value="HeLo_dom"/>
</dbReference>
<name>A0AAN6BLF9_ASPLE</name>
<feature type="region of interest" description="Disordered" evidence="1">
    <location>
        <begin position="653"/>
        <end position="682"/>
    </location>
</feature>
<dbReference type="InterPro" id="IPR038305">
    <property type="entry name" value="HeLo_sf"/>
</dbReference>
<evidence type="ECO:0000259" key="2">
    <source>
        <dbReference type="Pfam" id="PF14479"/>
    </source>
</evidence>
<feature type="domain" description="Prion-inhibition and propagation HeLo" evidence="2">
    <location>
        <begin position="6"/>
        <end position="61"/>
    </location>
</feature>
<evidence type="ECO:0000256" key="1">
    <source>
        <dbReference type="SAM" id="MobiDB-lite"/>
    </source>
</evidence>
<organism evidence="3 4">
    <name type="scientific">Aspergillus lentulus</name>
    <dbReference type="NCBI Taxonomy" id="293939"/>
    <lineage>
        <taxon>Eukaryota</taxon>
        <taxon>Fungi</taxon>
        <taxon>Dikarya</taxon>
        <taxon>Ascomycota</taxon>
        <taxon>Pezizomycotina</taxon>
        <taxon>Eurotiomycetes</taxon>
        <taxon>Eurotiomycetidae</taxon>
        <taxon>Eurotiales</taxon>
        <taxon>Aspergillaceae</taxon>
        <taxon>Aspergillus</taxon>
        <taxon>Aspergillus subgen. Fumigati</taxon>
    </lineage>
</organism>
<comment type="caution">
    <text evidence="3">The sequence shown here is derived from an EMBL/GenBank/DDBJ whole genome shotgun (WGS) entry which is preliminary data.</text>
</comment>
<evidence type="ECO:0000313" key="3">
    <source>
        <dbReference type="EMBL" id="KAF4201959.1"/>
    </source>
</evidence>
<dbReference type="Pfam" id="PF14479">
    <property type="entry name" value="HeLo"/>
    <property type="match status" value="1"/>
</dbReference>
<accession>A0AAN6BLF9</accession>
<dbReference type="Proteomes" id="UP000649114">
    <property type="component" value="Unassembled WGS sequence"/>
</dbReference>
<protein>
    <recommendedName>
        <fullName evidence="2">Prion-inhibition and propagation HeLo domain-containing protein</fullName>
    </recommendedName>
</protein>
<dbReference type="AlphaFoldDB" id="A0AAN6BLF9"/>
<sequence length="780" mass="86417">MEIASTAIGVVGLATLFNTCIETLDTLAAAARHSVDREILQTKIQIERLRLIIWGPGLTNIDPNRPEDEIMRLPMNSTFSTNPSEARPATGCGRPFSLLRPLYRYRTAPEPIWPDSAEGKSRQAKYTGVDRSTNATDAPHHHPEIVRAISATYIENERKFRGHTAELKAIIDLLDSLLPAIRDKTRVKMRTGIMQSNDVDQLQNLVTAGDEVTELIAETASLRLEMLSTTSHAGAAKPTLKVVQVTAASIGSTENRLNCPSTKFPLPGFQSVVQDLVAATVDVSPSSASLSTAQAGDLYDDTGAMVIHRAFYKPDSLACFSWLVGLRETPELAEAEPDAGFDKMLNLYTHLKANVAENLLGVDIAAGRKYAGWSPRSVSLTGFAREATFWRKAPELEKRVKPPIWQRVTSKQIRSDFINKRWKKLVEEGLDDFTGQKGYEQVYTWLDPEEGFKLRHQITDLLGGLSSSILLSFEVNGSITLLAFYEKLDPDSTFGFTDFMRQLLIARELTLRIQRADKRWYGGITTRVLYDMIAADLWARNMEINHTGGYRPYEVNVDVRVHDWMSGLVFRGAHFPLNLVGVLCQLSLTLRAHMPTEIVKVLAPLSGDQQTGHPKARCLGGWVGPCLSPSLPECRLGITVSLSTRQPPFIPLDLDSGVGDTTETTSSRESNHGDGGEWTLPTPPELTLDTVAVQTIRLSRVPRADLSAKNALYYSARIGYCLGRSRTSITFTLYTNSVFIAVPPCWGSHKIDPRASGHYTFMVQGIEELSRISKKGRCRC</sequence>
<gene>
    <name evidence="3" type="ORF">CNMCM8927_000873</name>
</gene>
<proteinExistence type="predicted"/>